<dbReference type="PROSITE" id="PS00171">
    <property type="entry name" value="TIM_1"/>
    <property type="match status" value="1"/>
</dbReference>
<feature type="active site" description="Electrophile" evidence="7">
    <location>
        <position position="100"/>
    </location>
</feature>
<dbReference type="NCBIfam" id="TIGR00419">
    <property type="entry name" value="tim"/>
    <property type="match status" value="1"/>
</dbReference>
<dbReference type="CDD" id="cd00311">
    <property type="entry name" value="TIM"/>
    <property type="match status" value="1"/>
</dbReference>
<feature type="binding site" evidence="7">
    <location>
        <begin position="239"/>
        <end position="240"/>
    </location>
    <ligand>
        <name>substrate</name>
    </ligand>
</feature>
<keyword evidence="6 7" id="KW-0413">Isomerase</keyword>
<evidence type="ECO:0000256" key="6">
    <source>
        <dbReference type="ARBA" id="ARBA00023235"/>
    </source>
</evidence>
<organism evidence="9 10">
    <name type="scientific">Eiseniibacteriota bacterium</name>
    <dbReference type="NCBI Taxonomy" id="2212470"/>
    <lineage>
        <taxon>Bacteria</taxon>
        <taxon>Candidatus Eiseniibacteriota</taxon>
    </lineage>
</organism>
<comment type="pathway">
    <text evidence="7 8">Carbohydrate biosynthesis; gluconeogenesis.</text>
</comment>
<protein>
    <recommendedName>
        <fullName evidence="7 8">Triosephosphate isomerase</fullName>
        <shortName evidence="7">TIM</shortName>
        <shortName evidence="7">TPI</shortName>
        <ecNumber evidence="7 8">5.3.1.1</ecNumber>
    </recommendedName>
    <alternativeName>
        <fullName evidence="7">Triose-phosphate isomerase</fullName>
    </alternativeName>
</protein>
<keyword evidence="4 7" id="KW-0963">Cytoplasm</keyword>
<comment type="catalytic activity">
    <reaction evidence="7 8">
        <text>D-glyceraldehyde 3-phosphate = dihydroxyacetone phosphate</text>
        <dbReference type="Rhea" id="RHEA:18585"/>
        <dbReference type="ChEBI" id="CHEBI:57642"/>
        <dbReference type="ChEBI" id="CHEBI:59776"/>
        <dbReference type="EC" id="5.3.1.1"/>
    </reaction>
</comment>
<comment type="similarity">
    <text evidence="2 7 8">Belongs to the triosephosphate isomerase family.</text>
</comment>
<evidence type="ECO:0000256" key="3">
    <source>
        <dbReference type="ARBA" id="ARBA00022432"/>
    </source>
</evidence>
<dbReference type="GO" id="GO:0006094">
    <property type="term" value="P:gluconeogenesis"/>
    <property type="evidence" value="ECO:0007669"/>
    <property type="project" value="UniProtKB-UniRule"/>
</dbReference>
<dbReference type="Pfam" id="PF00121">
    <property type="entry name" value="TIM"/>
    <property type="match status" value="1"/>
</dbReference>
<reference evidence="9 10" key="1">
    <citation type="journal article" date="2019" name="Nat. Microbiol.">
        <title>Mediterranean grassland soil C-N compound turnover is dependent on rainfall and depth, and is mediated by genomically divergent microorganisms.</title>
        <authorList>
            <person name="Diamond S."/>
            <person name="Andeer P.F."/>
            <person name="Li Z."/>
            <person name="Crits-Christoph A."/>
            <person name="Burstein D."/>
            <person name="Anantharaman K."/>
            <person name="Lane K.R."/>
            <person name="Thomas B.C."/>
            <person name="Pan C."/>
            <person name="Northen T.R."/>
            <person name="Banfield J.F."/>
        </authorList>
    </citation>
    <scope>NUCLEOTIDE SEQUENCE [LARGE SCALE GENOMIC DNA]</scope>
    <source>
        <strain evidence="9">WS_8</strain>
    </source>
</reference>
<evidence type="ECO:0000256" key="5">
    <source>
        <dbReference type="ARBA" id="ARBA00023152"/>
    </source>
</evidence>
<evidence type="ECO:0000256" key="1">
    <source>
        <dbReference type="ARBA" id="ARBA00004680"/>
    </source>
</evidence>
<dbReference type="Proteomes" id="UP000316609">
    <property type="component" value="Unassembled WGS sequence"/>
</dbReference>
<evidence type="ECO:0000256" key="4">
    <source>
        <dbReference type="ARBA" id="ARBA00022490"/>
    </source>
</evidence>
<comment type="function">
    <text evidence="7">Involved in the gluconeogenesis. Catalyzes stereospecifically the conversion of dihydroxyacetone phosphate (DHAP) to D-glyceraldehyde-3-phosphate (G3P).</text>
</comment>
<comment type="subcellular location">
    <subcellularLocation>
        <location evidence="7 8">Cytoplasm</location>
    </subcellularLocation>
</comment>
<dbReference type="InterPro" id="IPR013785">
    <property type="entry name" value="Aldolase_TIM"/>
</dbReference>
<feature type="binding site" evidence="7">
    <location>
        <position position="218"/>
    </location>
    <ligand>
        <name>substrate</name>
    </ligand>
</feature>
<accession>A0A538TRX7</accession>
<feature type="binding site" evidence="7">
    <location>
        <position position="178"/>
    </location>
    <ligand>
        <name>substrate</name>
    </ligand>
</feature>
<dbReference type="PANTHER" id="PTHR21139:SF42">
    <property type="entry name" value="TRIOSEPHOSPHATE ISOMERASE"/>
    <property type="match status" value="1"/>
</dbReference>
<comment type="caution">
    <text evidence="9">The sequence shown here is derived from an EMBL/GenBank/DDBJ whole genome shotgun (WGS) entry which is preliminary data.</text>
</comment>
<keyword evidence="5 7" id="KW-0324">Glycolysis</keyword>
<dbReference type="EC" id="5.3.1.1" evidence="7 8"/>
<dbReference type="InterPro" id="IPR000652">
    <property type="entry name" value="Triosephosphate_isomerase"/>
</dbReference>
<dbReference type="AlphaFoldDB" id="A0A538TRX7"/>
<dbReference type="SUPFAM" id="SSF51351">
    <property type="entry name" value="Triosephosphate isomerase (TIM)"/>
    <property type="match status" value="1"/>
</dbReference>
<keyword evidence="3 7" id="KW-0312">Gluconeogenesis</keyword>
<dbReference type="GO" id="GO:0005829">
    <property type="term" value="C:cytosol"/>
    <property type="evidence" value="ECO:0007669"/>
    <property type="project" value="TreeGrafter"/>
</dbReference>
<evidence type="ECO:0000313" key="10">
    <source>
        <dbReference type="Proteomes" id="UP000316609"/>
    </source>
</evidence>
<dbReference type="PANTHER" id="PTHR21139">
    <property type="entry name" value="TRIOSEPHOSPHATE ISOMERASE"/>
    <property type="match status" value="1"/>
</dbReference>
<dbReference type="GO" id="GO:0019563">
    <property type="term" value="P:glycerol catabolic process"/>
    <property type="evidence" value="ECO:0007669"/>
    <property type="project" value="TreeGrafter"/>
</dbReference>
<name>A0A538TRX7_UNCEI</name>
<dbReference type="HAMAP" id="MF_00147_B">
    <property type="entry name" value="TIM_B"/>
    <property type="match status" value="1"/>
</dbReference>
<sequence length="257" mass="27119">MAPWPRRPRLVAGNWKMNRTAEEAVALARQIVEAVRGAPPCEVVLCPPYTALESVRAVVRGTPLRLGGQNLHPEPRGPHTGEISGPMLVALGCQFAIVGHSERRRDMHEDDALVARKLRAALRHGLAPIVCVGETVEEREQGHTPEVLARQVAAAYTGLASEDALATVLAYEPVWAIGTGRVATPEQAEEAHRLVRDTLDRAVGAGVGARATVLYGGSVTAENAASLFAKDEVDGALVGGASLEAEGFVRIAAAAGR</sequence>
<proteinExistence type="inferred from homology"/>
<comment type="pathway">
    <text evidence="1 7 8">Carbohydrate degradation; glycolysis; D-glyceraldehyde 3-phosphate from glycerone phosphate: step 1/1.</text>
</comment>
<dbReference type="UniPathway" id="UPA00109">
    <property type="reaction ID" value="UER00189"/>
</dbReference>
<dbReference type="EMBL" id="VBOY01000058">
    <property type="protein sequence ID" value="TMQ66381.1"/>
    <property type="molecule type" value="Genomic_DNA"/>
</dbReference>
<dbReference type="GO" id="GO:0004807">
    <property type="term" value="F:triose-phosphate isomerase activity"/>
    <property type="evidence" value="ECO:0007669"/>
    <property type="project" value="UniProtKB-UniRule"/>
</dbReference>
<dbReference type="PROSITE" id="PS51440">
    <property type="entry name" value="TIM_2"/>
    <property type="match status" value="1"/>
</dbReference>
<dbReference type="UniPathway" id="UPA00138"/>
<evidence type="ECO:0000256" key="7">
    <source>
        <dbReference type="HAMAP-Rule" id="MF_00147"/>
    </source>
</evidence>
<dbReference type="InterPro" id="IPR022896">
    <property type="entry name" value="TrioseP_Isoase_bac/euk"/>
</dbReference>
<comment type="subunit">
    <text evidence="7 8">Homodimer.</text>
</comment>
<dbReference type="InterPro" id="IPR020861">
    <property type="entry name" value="Triosephosphate_isomerase_AS"/>
</dbReference>
<evidence type="ECO:0000256" key="2">
    <source>
        <dbReference type="ARBA" id="ARBA00007422"/>
    </source>
</evidence>
<dbReference type="Gene3D" id="3.20.20.70">
    <property type="entry name" value="Aldolase class I"/>
    <property type="match status" value="1"/>
</dbReference>
<dbReference type="FunFam" id="3.20.20.70:FF:000016">
    <property type="entry name" value="Triosephosphate isomerase"/>
    <property type="match status" value="1"/>
</dbReference>
<evidence type="ECO:0000256" key="8">
    <source>
        <dbReference type="RuleBase" id="RU363013"/>
    </source>
</evidence>
<dbReference type="InterPro" id="IPR035990">
    <property type="entry name" value="TIM_sf"/>
</dbReference>
<feature type="active site" description="Proton acceptor" evidence="7">
    <location>
        <position position="172"/>
    </location>
</feature>
<dbReference type="GO" id="GO:0046166">
    <property type="term" value="P:glyceraldehyde-3-phosphate biosynthetic process"/>
    <property type="evidence" value="ECO:0007669"/>
    <property type="project" value="TreeGrafter"/>
</dbReference>
<evidence type="ECO:0000313" key="9">
    <source>
        <dbReference type="EMBL" id="TMQ66381.1"/>
    </source>
</evidence>
<gene>
    <name evidence="7" type="primary">tpiA</name>
    <name evidence="9" type="ORF">E6K78_06520</name>
</gene>
<dbReference type="GO" id="GO:0006096">
    <property type="term" value="P:glycolytic process"/>
    <property type="evidence" value="ECO:0007669"/>
    <property type="project" value="UniProtKB-UniRule"/>
</dbReference>
<feature type="binding site" evidence="7">
    <location>
        <begin position="14"/>
        <end position="16"/>
    </location>
    <ligand>
        <name>substrate</name>
    </ligand>
</feature>